<feature type="transmembrane region" description="Helical" evidence="5">
    <location>
        <begin position="395"/>
        <end position="413"/>
    </location>
</feature>
<feature type="transmembrane region" description="Helical" evidence="5">
    <location>
        <begin position="234"/>
        <end position="257"/>
    </location>
</feature>
<feature type="transmembrane region" description="Helical" evidence="5">
    <location>
        <begin position="334"/>
        <end position="358"/>
    </location>
</feature>
<evidence type="ECO:0000256" key="1">
    <source>
        <dbReference type="ARBA" id="ARBA00004141"/>
    </source>
</evidence>
<evidence type="ECO:0000256" key="5">
    <source>
        <dbReference type="SAM" id="Phobius"/>
    </source>
</evidence>
<feature type="transmembrane region" description="Helical" evidence="5">
    <location>
        <begin position="208"/>
        <end position="227"/>
    </location>
</feature>
<comment type="caution">
    <text evidence="7">The sequence shown here is derived from an EMBL/GenBank/DDBJ whole genome shotgun (WGS) entry which is preliminary data.</text>
</comment>
<proteinExistence type="predicted"/>
<feature type="transmembrane region" description="Helical" evidence="5">
    <location>
        <begin position="99"/>
        <end position="117"/>
    </location>
</feature>
<keyword evidence="3 5" id="KW-1133">Transmembrane helix</keyword>
<feature type="transmembrane region" description="Helical" evidence="5">
    <location>
        <begin position="370"/>
        <end position="389"/>
    </location>
</feature>
<evidence type="ECO:0000256" key="3">
    <source>
        <dbReference type="ARBA" id="ARBA00022989"/>
    </source>
</evidence>
<keyword evidence="4 5" id="KW-0472">Membrane</keyword>
<sequence>MFLRGCAAALLFLLIANELVGLDLFAPALSRSGTAAEGDTKRQIILLGLLAGALVLCVAKPRAALRTILRCWPIVLVLAWMTLSTLWSQFPALTIRRSLVYEIYFVIAIAAVIWLPAETFLKTLTAAFAAILVLNIVYTILFPGRAFTELGLSGIHLHKNIAGAVALVGIVLLAGYAAWARGPMRAAAVALAIAGVGFLLLTQSKNAIGFFFVIVVAVLPALVMMRAGRHSGALVFAAIAALGGLVLMVSGIFGWSFTQWIGLATGDATFTGRTDLWSAAIDYISESPLLGRGFGAHWSVPPEAHPLLDKRGWWSGLYELTIRYNQSHNGYLDIVVQMGAIGAALILIYLADLTLSLARLFALTPRTPRASAPVYTVATAILGILMMNLLESSLFFPSAPTGLVLLLLSVLVIEWQRRLVAARFGHRPAPSGRRPYL</sequence>
<feature type="transmembrane region" description="Helical" evidence="5">
    <location>
        <begin position="124"/>
        <end position="141"/>
    </location>
</feature>
<keyword evidence="7" id="KW-0436">Ligase</keyword>
<dbReference type="InterPro" id="IPR051533">
    <property type="entry name" value="WaaL-like"/>
</dbReference>
<feature type="transmembrane region" description="Helical" evidence="5">
    <location>
        <begin position="71"/>
        <end position="87"/>
    </location>
</feature>
<protein>
    <submittedName>
        <fullName evidence="7">O-antigen ligase</fullName>
    </submittedName>
</protein>
<dbReference type="EMBL" id="JAUSUL010000002">
    <property type="protein sequence ID" value="MDQ0316034.1"/>
    <property type="molecule type" value="Genomic_DNA"/>
</dbReference>
<dbReference type="Pfam" id="PF04932">
    <property type="entry name" value="Wzy_C"/>
    <property type="match status" value="1"/>
</dbReference>
<keyword evidence="2 5" id="KW-0812">Transmembrane</keyword>
<dbReference type="PANTHER" id="PTHR37422">
    <property type="entry name" value="TEICHURONIC ACID BIOSYNTHESIS PROTEIN TUAE"/>
    <property type="match status" value="1"/>
</dbReference>
<feature type="transmembrane region" description="Helical" evidence="5">
    <location>
        <begin position="186"/>
        <end position="202"/>
    </location>
</feature>
<feature type="transmembrane region" description="Helical" evidence="5">
    <location>
        <begin position="161"/>
        <end position="179"/>
    </location>
</feature>
<evidence type="ECO:0000256" key="2">
    <source>
        <dbReference type="ARBA" id="ARBA00022692"/>
    </source>
</evidence>
<evidence type="ECO:0000313" key="8">
    <source>
        <dbReference type="Proteomes" id="UP001229244"/>
    </source>
</evidence>
<keyword evidence="8" id="KW-1185">Reference proteome</keyword>
<name>A0AAE4AUQ6_9HYPH</name>
<feature type="domain" description="O-antigen ligase-related" evidence="6">
    <location>
        <begin position="191"/>
        <end position="347"/>
    </location>
</feature>
<dbReference type="AlphaFoldDB" id="A0AAE4AUQ6"/>
<gene>
    <name evidence="7" type="ORF">J2S73_002491</name>
</gene>
<evidence type="ECO:0000313" key="7">
    <source>
        <dbReference type="EMBL" id="MDQ0316034.1"/>
    </source>
</evidence>
<dbReference type="PANTHER" id="PTHR37422:SF17">
    <property type="entry name" value="O-ANTIGEN LIGASE"/>
    <property type="match status" value="1"/>
</dbReference>
<dbReference type="Proteomes" id="UP001229244">
    <property type="component" value="Unassembled WGS sequence"/>
</dbReference>
<dbReference type="RefSeq" id="WP_306885860.1">
    <property type="nucleotide sequence ID" value="NZ_JAUSUL010000002.1"/>
</dbReference>
<reference evidence="7" key="1">
    <citation type="submission" date="2023-07" db="EMBL/GenBank/DDBJ databases">
        <title>Genomic Encyclopedia of Type Strains, Phase IV (KMG-IV): sequencing the most valuable type-strain genomes for metagenomic binning, comparative biology and taxonomic classification.</title>
        <authorList>
            <person name="Goeker M."/>
        </authorList>
    </citation>
    <scope>NUCLEOTIDE SEQUENCE</scope>
    <source>
        <strain evidence="7">DSM 21202</strain>
    </source>
</reference>
<evidence type="ECO:0000256" key="4">
    <source>
        <dbReference type="ARBA" id="ARBA00023136"/>
    </source>
</evidence>
<organism evidence="7 8">
    <name type="scientific">Amorphus orientalis</name>
    <dbReference type="NCBI Taxonomy" id="649198"/>
    <lineage>
        <taxon>Bacteria</taxon>
        <taxon>Pseudomonadati</taxon>
        <taxon>Pseudomonadota</taxon>
        <taxon>Alphaproteobacteria</taxon>
        <taxon>Hyphomicrobiales</taxon>
        <taxon>Amorphaceae</taxon>
        <taxon>Amorphus</taxon>
    </lineage>
</organism>
<accession>A0AAE4AUQ6</accession>
<evidence type="ECO:0000259" key="6">
    <source>
        <dbReference type="Pfam" id="PF04932"/>
    </source>
</evidence>
<dbReference type="InterPro" id="IPR007016">
    <property type="entry name" value="O-antigen_ligase-rel_domated"/>
</dbReference>
<feature type="transmembrane region" description="Helical" evidence="5">
    <location>
        <begin position="42"/>
        <end position="59"/>
    </location>
</feature>
<dbReference type="GO" id="GO:0016874">
    <property type="term" value="F:ligase activity"/>
    <property type="evidence" value="ECO:0007669"/>
    <property type="project" value="UniProtKB-KW"/>
</dbReference>
<comment type="subcellular location">
    <subcellularLocation>
        <location evidence="1">Membrane</location>
        <topology evidence="1">Multi-pass membrane protein</topology>
    </subcellularLocation>
</comment>
<dbReference type="GO" id="GO:0016020">
    <property type="term" value="C:membrane"/>
    <property type="evidence" value="ECO:0007669"/>
    <property type="project" value="UniProtKB-SubCell"/>
</dbReference>